<keyword evidence="1" id="KW-1133">Transmembrane helix</keyword>
<keyword evidence="1" id="KW-0472">Membrane</keyword>
<sequence>MEEEDASRFIPSPKNTQKAKTKQDALKTGTWVAISISMPFFFSSLLLFLALPSSLFSSITLLAFGLALPSLGHLVLLSGK</sequence>
<evidence type="ECO:0000313" key="3">
    <source>
        <dbReference type="Proteomes" id="UP000507222"/>
    </source>
</evidence>
<feature type="transmembrane region" description="Helical" evidence="1">
    <location>
        <begin position="28"/>
        <end position="49"/>
    </location>
</feature>
<dbReference type="AlphaFoldDB" id="A0A6J5VC43"/>
<proteinExistence type="predicted"/>
<name>A0A6J5VC43_PRUAR</name>
<accession>A0A6J5VC43</accession>
<protein>
    <submittedName>
        <fullName evidence="2">Uncharacterized protein</fullName>
    </submittedName>
</protein>
<feature type="transmembrane region" description="Helical" evidence="1">
    <location>
        <begin position="55"/>
        <end position="77"/>
    </location>
</feature>
<reference evidence="2 3" key="1">
    <citation type="submission" date="2020-05" db="EMBL/GenBank/DDBJ databases">
        <authorList>
            <person name="Campoy J."/>
            <person name="Schneeberger K."/>
            <person name="Spophaly S."/>
        </authorList>
    </citation>
    <scope>NUCLEOTIDE SEQUENCE [LARGE SCALE GENOMIC DNA]</scope>
    <source>
        <strain evidence="2">PruArmRojPasFocal</strain>
    </source>
</reference>
<dbReference type="Proteomes" id="UP000507222">
    <property type="component" value="Unassembled WGS sequence"/>
</dbReference>
<evidence type="ECO:0000313" key="2">
    <source>
        <dbReference type="EMBL" id="CAB4285791.1"/>
    </source>
</evidence>
<evidence type="ECO:0000256" key="1">
    <source>
        <dbReference type="SAM" id="Phobius"/>
    </source>
</evidence>
<keyword evidence="1" id="KW-0812">Transmembrane</keyword>
<dbReference type="EMBL" id="CAEKDK010000007">
    <property type="protein sequence ID" value="CAB4285791.1"/>
    <property type="molecule type" value="Genomic_DNA"/>
</dbReference>
<gene>
    <name evidence="2" type="ORF">CURHAP_LOCUS41710</name>
</gene>
<organism evidence="2 3">
    <name type="scientific">Prunus armeniaca</name>
    <name type="common">Apricot</name>
    <name type="synonym">Armeniaca vulgaris</name>
    <dbReference type="NCBI Taxonomy" id="36596"/>
    <lineage>
        <taxon>Eukaryota</taxon>
        <taxon>Viridiplantae</taxon>
        <taxon>Streptophyta</taxon>
        <taxon>Embryophyta</taxon>
        <taxon>Tracheophyta</taxon>
        <taxon>Spermatophyta</taxon>
        <taxon>Magnoliopsida</taxon>
        <taxon>eudicotyledons</taxon>
        <taxon>Gunneridae</taxon>
        <taxon>Pentapetalae</taxon>
        <taxon>rosids</taxon>
        <taxon>fabids</taxon>
        <taxon>Rosales</taxon>
        <taxon>Rosaceae</taxon>
        <taxon>Amygdaloideae</taxon>
        <taxon>Amygdaleae</taxon>
        <taxon>Prunus</taxon>
    </lineage>
</organism>